<evidence type="ECO:0000313" key="1">
    <source>
        <dbReference type="EMBL" id="OAY40582.1"/>
    </source>
</evidence>
<proteinExistence type="predicted"/>
<protein>
    <submittedName>
        <fullName evidence="1">Uncharacterized protein</fullName>
    </submittedName>
</protein>
<sequence>MVSILNGLCIGKGKCVFAHEKQLLNFHFLKKNSNFHFSCKIREHGK</sequence>
<dbReference type="EMBL" id="CM004395">
    <property type="protein sequence ID" value="OAY40582.1"/>
    <property type="molecule type" value="Genomic_DNA"/>
</dbReference>
<dbReference type="AlphaFoldDB" id="A0A2C9V7K8"/>
<accession>A0A2C9V7K8</accession>
<name>A0A2C9V7K8_MANES</name>
<organism evidence="1">
    <name type="scientific">Manihot esculenta</name>
    <name type="common">Cassava</name>
    <name type="synonym">Jatropha manihot</name>
    <dbReference type="NCBI Taxonomy" id="3983"/>
    <lineage>
        <taxon>Eukaryota</taxon>
        <taxon>Viridiplantae</taxon>
        <taxon>Streptophyta</taxon>
        <taxon>Embryophyta</taxon>
        <taxon>Tracheophyta</taxon>
        <taxon>Spermatophyta</taxon>
        <taxon>Magnoliopsida</taxon>
        <taxon>eudicotyledons</taxon>
        <taxon>Gunneridae</taxon>
        <taxon>Pentapetalae</taxon>
        <taxon>rosids</taxon>
        <taxon>fabids</taxon>
        <taxon>Malpighiales</taxon>
        <taxon>Euphorbiaceae</taxon>
        <taxon>Crotonoideae</taxon>
        <taxon>Manihoteae</taxon>
        <taxon>Manihot</taxon>
    </lineage>
</organism>
<reference evidence="1" key="1">
    <citation type="submission" date="2016-02" db="EMBL/GenBank/DDBJ databases">
        <title>WGS assembly of Manihot esculenta.</title>
        <authorList>
            <person name="Bredeson J.V."/>
            <person name="Prochnik S.E."/>
            <person name="Lyons J.B."/>
            <person name="Schmutz J."/>
            <person name="Grimwood J."/>
            <person name="Vrebalov J."/>
            <person name="Bart R.S."/>
            <person name="Amuge T."/>
            <person name="Ferguson M.E."/>
            <person name="Green R."/>
            <person name="Putnam N."/>
            <person name="Stites J."/>
            <person name="Rounsley S."/>
            <person name="Rokhsar D.S."/>
        </authorList>
    </citation>
    <scope>NUCLEOTIDE SEQUENCE [LARGE SCALE GENOMIC DNA]</scope>
    <source>
        <tissue evidence="1">Leaf</tissue>
    </source>
</reference>
<gene>
    <name evidence="1" type="ORF">MANES_09G033300</name>
</gene>